<keyword evidence="4" id="KW-0808">Transferase</keyword>
<dbReference type="GO" id="GO:0016757">
    <property type="term" value="F:glycosyltransferase activity"/>
    <property type="evidence" value="ECO:0007669"/>
    <property type="project" value="UniProtKB-KW"/>
</dbReference>
<dbReference type="EC" id="2.4.-.-" evidence="4"/>
<organism evidence="4 5">
    <name type="scientific">Neomoorella thermoacetica</name>
    <name type="common">Clostridium thermoaceticum</name>
    <dbReference type="NCBI Taxonomy" id="1525"/>
    <lineage>
        <taxon>Bacteria</taxon>
        <taxon>Bacillati</taxon>
        <taxon>Bacillota</taxon>
        <taxon>Clostridia</taxon>
        <taxon>Neomoorellales</taxon>
        <taxon>Neomoorellaceae</taxon>
        <taxon>Neomoorella</taxon>
    </lineage>
</organism>
<proteinExistence type="predicted"/>
<gene>
    <name evidence="4" type="primary">epsE</name>
    <name evidence="4" type="ORF">MOTE_24780</name>
</gene>
<dbReference type="InterPro" id="IPR001296">
    <property type="entry name" value="Glyco_trans_1"/>
</dbReference>
<dbReference type="InterPro" id="IPR029044">
    <property type="entry name" value="Nucleotide-diphossugar_trans"/>
</dbReference>
<dbReference type="AlphaFoldDB" id="A0A1J5N4T5"/>
<dbReference type="Pfam" id="PF00535">
    <property type="entry name" value="Glycos_transf_2"/>
    <property type="match status" value="1"/>
</dbReference>
<dbReference type="InterPro" id="IPR050194">
    <property type="entry name" value="Glycosyltransferase_grp1"/>
</dbReference>
<dbReference type="PANTHER" id="PTHR45947">
    <property type="entry name" value="SULFOQUINOVOSYL TRANSFERASE SQD2"/>
    <property type="match status" value="1"/>
</dbReference>
<dbReference type="Proteomes" id="UP000182811">
    <property type="component" value="Unassembled WGS sequence"/>
</dbReference>
<evidence type="ECO:0000259" key="2">
    <source>
        <dbReference type="Pfam" id="PF00535"/>
    </source>
</evidence>
<protein>
    <submittedName>
        <fullName evidence="4">Putative glycosyltransferase EpsE</fullName>
        <ecNumber evidence="4">2.4.-.-</ecNumber>
    </submittedName>
</protein>
<dbReference type="EMBL" id="MDDC01000031">
    <property type="protein sequence ID" value="OIQ53977.1"/>
    <property type="molecule type" value="Genomic_DNA"/>
</dbReference>
<name>A0A1J5N4T5_NEOTH</name>
<feature type="domain" description="Glycosyltransferase subfamily 4-like N-terminal" evidence="3">
    <location>
        <begin position="306"/>
        <end position="464"/>
    </location>
</feature>
<feature type="domain" description="Glycosyl transferase family 1" evidence="1">
    <location>
        <begin position="475"/>
        <end position="643"/>
    </location>
</feature>
<dbReference type="Pfam" id="PF13439">
    <property type="entry name" value="Glyco_transf_4"/>
    <property type="match status" value="1"/>
</dbReference>
<dbReference type="CDD" id="cd03801">
    <property type="entry name" value="GT4_PimA-like"/>
    <property type="match status" value="1"/>
</dbReference>
<keyword evidence="4" id="KW-0328">Glycosyltransferase</keyword>
<feature type="domain" description="Glycosyltransferase 2-like" evidence="2">
    <location>
        <begin position="35"/>
        <end position="147"/>
    </location>
</feature>
<evidence type="ECO:0000313" key="5">
    <source>
        <dbReference type="Proteomes" id="UP000182811"/>
    </source>
</evidence>
<comment type="caution">
    <text evidence="4">The sequence shown here is derived from an EMBL/GenBank/DDBJ whole genome shotgun (WGS) entry which is preliminary data.</text>
</comment>
<dbReference type="Pfam" id="PF00534">
    <property type="entry name" value="Glycos_transf_1"/>
    <property type="match status" value="1"/>
</dbReference>
<dbReference type="Gene3D" id="3.90.550.10">
    <property type="entry name" value="Spore Coat Polysaccharide Biosynthesis Protein SpsA, Chain A"/>
    <property type="match status" value="1"/>
</dbReference>
<dbReference type="InterPro" id="IPR028098">
    <property type="entry name" value="Glyco_trans_4-like_N"/>
</dbReference>
<reference evidence="4 5" key="1">
    <citation type="submission" date="2016-08" db="EMBL/GenBank/DDBJ databases">
        <title>Genome-based comparison of Moorella thermoacetic strains.</title>
        <authorList>
            <person name="Poehlein A."/>
            <person name="Bengelsdorf F.R."/>
            <person name="Esser C."/>
            <person name="Duerre P."/>
            <person name="Daniel R."/>
        </authorList>
    </citation>
    <scope>NUCLEOTIDE SEQUENCE [LARGE SCALE GENOMIC DNA]</scope>
    <source>
        <strain evidence="4 5">DSM 21394</strain>
    </source>
</reference>
<dbReference type="CDD" id="cd00761">
    <property type="entry name" value="Glyco_tranf_GTA_type"/>
    <property type="match status" value="1"/>
</dbReference>
<dbReference type="OrthoDB" id="1727335at2"/>
<dbReference type="Gene3D" id="3.40.50.2000">
    <property type="entry name" value="Glycogen Phosphorylase B"/>
    <property type="match status" value="2"/>
</dbReference>
<sequence length="763" mass="89353">MINPSAPDYDNTPVSSKRPSFFYYPKDFLAAPYVTIITPFYNTGPIFHETAKSVLQQSFQQWEWLIINDGSNDPEAIQVLEHYRHCDPRIRVIDHDVNKGLSAARNTGFRLARTSYVVQLDSDDLLEPTAIEKWLWFLESHPEYGFVKGYSVGFGAQEYLWEKGFHHGSEFLNENLVDVTTLIRKTVHEQVGGYDESIRQGLEDWEFWLHCANSGFWGATIPEFLNWYRRRPAHDSRWNNWNGEERQRAFHEMLKNRYSKLWKGGFPQIQKKWHKPWEQVSDKIVFENRLEKKKPRLLLIVPWLTMGGADKFNLDLLEQMTQRGWEVTIVTTVEGDHSWAHEFSRFTPDIFILHRFLRLPDYPRFLRYLIQSRNPDVVLVSNSELGYLLLPYLHAYCPEPAYIDFCHMEEENWKNGGYPRLSVGYQELLDLNIVASNHLKHWMIKRGADASIIEVCYINVDPERWKPDQEVWSRVRKQLGIAEETTVILYSGRLCPQKQPRVFAQVMKRLSDLKYNFIAIVAGDGEDRLWLENYLRRHSLDRHVRLLGSVSPDRMRELMAASDIFFLPSKWEGIALSIYEAMACGLAVVGADVGGQRELVIEGCGILLPPGDEESEVKQYTQALSQLLKDSTRRLAMGQQARLRICQQFRLEMMGDRMEELFKKAIDLHSTKPRSSVSKAVGLACANLAVEYVRIYNVTDWLWLEREKGKKTADPPVPYIPLRMRFYVYLVRLFYPLYRWGKKRGWFWLDTFKNIIKQKLNVS</sequence>
<evidence type="ECO:0000259" key="1">
    <source>
        <dbReference type="Pfam" id="PF00534"/>
    </source>
</evidence>
<dbReference type="InterPro" id="IPR001173">
    <property type="entry name" value="Glyco_trans_2-like"/>
</dbReference>
<evidence type="ECO:0000313" key="4">
    <source>
        <dbReference type="EMBL" id="OIQ53977.1"/>
    </source>
</evidence>
<dbReference type="SUPFAM" id="SSF53756">
    <property type="entry name" value="UDP-Glycosyltransferase/glycogen phosphorylase"/>
    <property type="match status" value="1"/>
</dbReference>
<evidence type="ECO:0000259" key="3">
    <source>
        <dbReference type="Pfam" id="PF13439"/>
    </source>
</evidence>
<dbReference type="PANTHER" id="PTHR45947:SF3">
    <property type="entry name" value="SULFOQUINOVOSYL TRANSFERASE SQD2"/>
    <property type="match status" value="1"/>
</dbReference>
<accession>A0A1J5N4T5</accession>
<dbReference type="SUPFAM" id="SSF53448">
    <property type="entry name" value="Nucleotide-diphospho-sugar transferases"/>
    <property type="match status" value="1"/>
</dbReference>